<reference evidence="8" key="1">
    <citation type="submission" date="2022-07" db="EMBL/GenBank/DDBJ databases">
        <title>Ectorhizobium quercum gen.nov., sp. nov.</title>
        <authorList>
            <person name="Ma T."/>
            <person name="Li Y."/>
        </authorList>
    </citation>
    <scope>NUCLEOTIDE SEQUENCE</scope>
    <source>
        <strain evidence="8">BDR2-2</strain>
    </source>
</reference>
<dbReference type="GO" id="GO:0009279">
    <property type="term" value="C:cell outer membrane"/>
    <property type="evidence" value="ECO:0007669"/>
    <property type="project" value="UniProtKB-SubCell"/>
</dbReference>
<evidence type="ECO:0000256" key="6">
    <source>
        <dbReference type="SAM" id="SignalP"/>
    </source>
</evidence>
<feature type="domain" description="Outer membrane protein beta-barrel" evidence="7">
    <location>
        <begin position="13"/>
        <end position="214"/>
    </location>
</feature>
<dbReference type="AlphaFoldDB" id="A0AAE3SWR2"/>
<gene>
    <name evidence="8" type="ORF">NOF55_18025</name>
</gene>
<organism evidence="8 9">
    <name type="scientific">Ectorhizobium quercum</name>
    <dbReference type="NCBI Taxonomy" id="2965071"/>
    <lineage>
        <taxon>Bacteria</taxon>
        <taxon>Pseudomonadati</taxon>
        <taxon>Pseudomonadota</taxon>
        <taxon>Alphaproteobacteria</taxon>
        <taxon>Hyphomicrobiales</taxon>
        <taxon>Rhizobiaceae</taxon>
        <taxon>Ectorhizobium</taxon>
    </lineage>
</organism>
<evidence type="ECO:0000313" key="8">
    <source>
        <dbReference type="EMBL" id="MCX8999008.1"/>
    </source>
</evidence>
<dbReference type="Proteomes" id="UP001208771">
    <property type="component" value="Unassembled WGS sequence"/>
</dbReference>
<evidence type="ECO:0000256" key="5">
    <source>
        <dbReference type="ARBA" id="ARBA00038306"/>
    </source>
</evidence>
<dbReference type="Pfam" id="PF13505">
    <property type="entry name" value="OMP_b-brl"/>
    <property type="match status" value="1"/>
</dbReference>
<keyword evidence="4" id="KW-0998">Cell outer membrane</keyword>
<dbReference type="EMBL" id="JANFPI010000006">
    <property type="protein sequence ID" value="MCX8999008.1"/>
    <property type="molecule type" value="Genomic_DNA"/>
</dbReference>
<keyword evidence="3" id="KW-0472">Membrane</keyword>
<proteinExistence type="inferred from homology"/>
<keyword evidence="9" id="KW-1185">Reference proteome</keyword>
<sequence>MRTIIATLLASTVAAAAFTSAHAADAIYEVPEAPVANEPVAAPVGNWAGAYGGVTLQHDWGRFGGQKDYDAKAFGGSVYGGYNLQDGQVVYGGEADIGYNGEDALAAPGIEGKQGVNGSLRGRIGYDLNPVLVYGTAGLAVSNNKLKSAAGSDDRTAVGYTVGAGVEGFVTDKITARVEYRYSDYQAKNFNLGGTRHKVDFDDHSVKVGLGMKF</sequence>
<feature type="signal peptide" evidence="6">
    <location>
        <begin position="1"/>
        <end position="23"/>
    </location>
</feature>
<dbReference type="RefSeq" id="WP_306412509.1">
    <property type="nucleotide sequence ID" value="NZ_JANFPI010000006.1"/>
</dbReference>
<comment type="caution">
    <text evidence="8">The sequence shown here is derived from an EMBL/GenBank/DDBJ whole genome shotgun (WGS) entry which is preliminary data.</text>
</comment>
<evidence type="ECO:0000256" key="2">
    <source>
        <dbReference type="ARBA" id="ARBA00022729"/>
    </source>
</evidence>
<dbReference type="PANTHER" id="PTHR34001">
    <property type="entry name" value="BLL7405 PROTEIN"/>
    <property type="match status" value="1"/>
</dbReference>
<dbReference type="PANTHER" id="PTHR34001:SF3">
    <property type="entry name" value="BLL7405 PROTEIN"/>
    <property type="match status" value="1"/>
</dbReference>
<evidence type="ECO:0000256" key="4">
    <source>
        <dbReference type="ARBA" id="ARBA00023237"/>
    </source>
</evidence>
<keyword evidence="2 6" id="KW-0732">Signal</keyword>
<feature type="chain" id="PRO_5042148566" evidence="6">
    <location>
        <begin position="24"/>
        <end position="214"/>
    </location>
</feature>
<evidence type="ECO:0000256" key="1">
    <source>
        <dbReference type="ARBA" id="ARBA00004442"/>
    </source>
</evidence>
<dbReference type="InterPro" id="IPR011250">
    <property type="entry name" value="OMP/PagP_B-barrel"/>
</dbReference>
<evidence type="ECO:0000256" key="3">
    <source>
        <dbReference type="ARBA" id="ARBA00023136"/>
    </source>
</evidence>
<dbReference type="InterPro" id="IPR051692">
    <property type="entry name" value="OMP-like"/>
</dbReference>
<dbReference type="SUPFAM" id="SSF56925">
    <property type="entry name" value="OMPA-like"/>
    <property type="match status" value="1"/>
</dbReference>
<dbReference type="InterPro" id="IPR027385">
    <property type="entry name" value="Beta-barrel_OMP"/>
</dbReference>
<protein>
    <submittedName>
        <fullName evidence="8">Porin family protein</fullName>
    </submittedName>
</protein>
<dbReference type="Gene3D" id="2.40.160.20">
    <property type="match status" value="1"/>
</dbReference>
<comment type="similarity">
    <text evidence="5">Belongs to the Omp25/RopB family.</text>
</comment>
<evidence type="ECO:0000259" key="7">
    <source>
        <dbReference type="Pfam" id="PF13505"/>
    </source>
</evidence>
<accession>A0AAE3SWR2</accession>
<evidence type="ECO:0000313" key="9">
    <source>
        <dbReference type="Proteomes" id="UP001208771"/>
    </source>
</evidence>
<comment type="subcellular location">
    <subcellularLocation>
        <location evidence="1">Cell outer membrane</location>
    </subcellularLocation>
</comment>
<name>A0AAE3SWR2_9HYPH</name>